<sequence length="203" mass="22799">MDSQISPPDWPKRPKLDYTNDDNRVAISLDFEIAGAPKSKVYHVSKLRLAYHSPRCTAPLSESFQLPLALQSNCPLVRKIFDEQDPRVVDSHNSHFQELAAPPDVDYGVFCHIVQYSFDTCTHLVSKTFLGGAMCHIQENNEWLREANLEPGAVCVQDANMATLGCFLVADEIDGGNAEDGLDESFDFNRDLLERRPIQVLPH</sequence>
<reference evidence="1 2" key="1">
    <citation type="submission" date="2017-12" db="EMBL/GenBank/DDBJ databases">
        <title>Comparative genomics of Botrytis spp.</title>
        <authorList>
            <person name="Valero-Jimenez C.A."/>
            <person name="Tapia P."/>
            <person name="Veloso J."/>
            <person name="Silva-Moreno E."/>
            <person name="Staats M."/>
            <person name="Valdes J.H."/>
            <person name="Van Kan J.A.L."/>
        </authorList>
    </citation>
    <scope>NUCLEOTIDE SEQUENCE [LARGE SCALE GENOMIC DNA]</scope>
    <source>
        <strain evidence="1 2">MUCL435</strain>
    </source>
</reference>
<dbReference type="EMBL" id="PQXL01000100">
    <property type="protein sequence ID" value="THV51739.1"/>
    <property type="molecule type" value="Genomic_DNA"/>
</dbReference>
<comment type="caution">
    <text evidence="1">The sequence shown here is derived from an EMBL/GenBank/DDBJ whole genome shotgun (WGS) entry which is preliminary data.</text>
</comment>
<gene>
    <name evidence="1" type="ORF">BGAL_0100g00080</name>
</gene>
<evidence type="ECO:0000313" key="1">
    <source>
        <dbReference type="EMBL" id="THV51739.1"/>
    </source>
</evidence>
<organism evidence="1 2">
    <name type="scientific">Botrytis galanthina</name>
    <dbReference type="NCBI Taxonomy" id="278940"/>
    <lineage>
        <taxon>Eukaryota</taxon>
        <taxon>Fungi</taxon>
        <taxon>Dikarya</taxon>
        <taxon>Ascomycota</taxon>
        <taxon>Pezizomycotina</taxon>
        <taxon>Leotiomycetes</taxon>
        <taxon>Helotiales</taxon>
        <taxon>Sclerotiniaceae</taxon>
        <taxon>Botrytis</taxon>
    </lineage>
</organism>
<dbReference type="AlphaFoldDB" id="A0A4S8RBJ7"/>
<protein>
    <submittedName>
        <fullName evidence="1">Uncharacterized protein</fullName>
    </submittedName>
</protein>
<dbReference type="OrthoDB" id="3552140at2759"/>
<dbReference type="Proteomes" id="UP000308671">
    <property type="component" value="Unassembled WGS sequence"/>
</dbReference>
<proteinExistence type="predicted"/>
<accession>A0A4S8RBJ7</accession>
<name>A0A4S8RBJ7_9HELO</name>
<keyword evidence="2" id="KW-1185">Reference proteome</keyword>
<evidence type="ECO:0000313" key="2">
    <source>
        <dbReference type="Proteomes" id="UP000308671"/>
    </source>
</evidence>